<protein>
    <submittedName>
        <fullName evidence="1">Putative outer membrane protein</fullName>
    </submittedName>
</protein>
<dbReference type="AlphaFoldDB" id="A0A090WZY8"/>
<organism evidence="1 2">
    <name type="scientific">Algibacter lectus</name>
    <dbReference type="NCBI Taxonomy" id="221126"/>
    <lineage>
        <taxon>Bacteria</taxon>
        <taxon>Pseudomonadati</taxon>
        <taxon>Bacteroidota</taxon>
        <taxon>Flavobacteriia</taxon>
        <taxon>Flavobacteriales</taxon>
        <taxon>Flavobacteriaceae</taxon>
        <taxon>Algibacter</taxon>
    </lineage>
</organism>
<gene>
    <name evidence="1" type="ORF">JCM19274_2837</name>
</gene>
<evidence type="ECO:0000313" key="2">
    <source>
        <dbReference type="Proteomes" id="UP000029643"/>
    </source>
</evidence>
<proteinExistence type="predicted"/>
<dbReference type="EMBL" id="BBNU01000019">
    <property type="protein sequence ID" value="GAL81853.1"/>
    <property type="molecule type" value="Genomic_DNA"/>
</dbReference>
<dbReference type="RefSeq" id="WP_042500306.1">
    <property type="nucleotide sequence ID" value="NZ_BBNU01000019.1"/>
</dbReference>
<evidence type="ECO:0000313" key="1">
    <source>
        <dbReference type="EMBL" id="GAL81853.1"/>
    </source>
</evidence>
<reference evidence="1 2" key="1">
    <citation type="journal article" date="2014" name="Genome Announc.">
        <title>Draft Genome Sequences of Marine Flavobacterium Algibacter lectus Strains SS8 and NR4.</title>
        <authorList>
            <person name="Takatani N."/>
            <person name="Nakanishi M."/>
            <person name="Meirelles P."/>
            <person name="Mino S."/>
            <person name="Suda W."/>
            <person name="Oshima K."/>
            <person name="Hattori M."/>
            <person name="Ohkuma M."/>
            <person name="Hosokawa M."/>
            <person name="Miyashita K."/>
            <person name="Thompson F.L."/>
            <person name="Niwa A."/>
            <person name="Sawabe T."/>
            <person name="Sawabe T."/>
        </authorList>
    </citation>
    <scope>NUCLEOTIDE SEQUENCE [LARGE SCALE GENOMIC DNA]</scope>
    <source>
        <strain evidence="2">JCM19274</strain>
    </source>
</reference>
<comment type="caution">
    <text evidence="1">The sequence shown here is derived from an EMBL/GenBank/DDBJ whole genome shotgun (WGS) entry which is preliminary data.</text>
</comment>
<name>A0A090WZY8_9FLAO</name>
<accession>A0A090WZY8</accession>
<dbReference type="Proteomes" id="UP000029643">
    <property type="component" value="Unassembled WGS sequence"/>
</dbReference>
<sequence length="152" mass="17412">MSYENLTLSARFYGSFDNNQYWNSANVVDPFLGGGIPWTYQLDYWSETNTDALLPRPVSTSNENYNSAVDHFIVDAEFIKLQNVTLNYDFGENILNRISFIKSMNLYLSMENVGVIWTNSPVYEHGWDPELGVNNVDYPLPFTTALGLNIKF</sequence>